<comment type="subcellular location">
    <subcellularLocation>
        <location evidence="1">Golgi apparatus membrane</location>
        <topology evidence="1">Single-pass type II membrane protein</topology>
    </subcellularLocation>
</comment>
<keyword evidence="5" id="KW-0735">Signal-anchor</keyword>
<proteinExistence type="inferred from homology"/>
<accession>A0A1I8Q9X9</accession>
<dbReference type="AlphaFoldDB" id="A0A1I8Q9X9"/>
<evidence type="ECO:0000256" key="4">
    <source>
        <dbReference type="ARBA" id="ARBA00022692"/>
    </source>
</evidence>
<evidence type="ECO:0000256" key="1">
    <source>
        <dbReference type="ARBA" id="ARBA00004323"/>
    </source>
</evidence>
<evidence type="ECO:0008006" key="12">
    <source>
        <dbReference type="Google" id="ProtNLM"/>
    </source>
</evidence>
<evidence type="ECO:0000256" key="2">
    <source>
        <dbReference type="ARBA" id="ARBA00010569"/>
    </source>
</evidence>
<evidence type="ECO:0000313" key="11">
    <source>
        <dbReference type="Proteomes" id="UP000095300"/>
    </source>
</evidence>
<gene>
    <name evidence="10" type="primary">106093265</name>
</gene>
<sequence>FVYTQKNPSFLQLSALSAQRLNNTRKADIEVVFFNRGTKVGSEAMLELFLDLGNYNDYYVDRRGLVQLVKPKMDRSEQKEIARRIADLEEGSVYISHVNWIDFDSFDLPKPIYVNMVRDPVERIISWFYYIRGSYRNAIFFNKFPQRKVNSEEWYKKNFNDCVRSGDEECQYVQMNVREKYQDQRRQSLYYCGHNDNCL</sequence>
<dbReference type="InterPro" id="IPR005331">
    <property type="entry name" value="Sulfotransferase"/>
</dbReference>
<dbReference type="GO" id="GO:0000139">
    <property type="term" value="C:Golgi membrane"/>
    <property type="evidence" value="ECO:0007669"/>
    <property type="project" value="UniProtKB-SubCell"/>
</dbReference>
<keyword evidence="11" id="KW-1185">Reference proteome</keyword>
<evidence type="ECO:0000256" key="3">
    <source>
        <dbReference type="ARBA" id="ARBA00022679"/>
    </source>
</evidence>
<comment type="similarity">
    <text evidence="2">Belongs to the sulfotransferase 3 family.</text>
</comment>
<dbReference type="STRING" id="35570.A0A1I8Q9X9"/>
<keyword evidence="9" id="KW-0325">Glycoprotein</keyword>
<evidence type="ECO:0000256" key="9">
    <source>
        <dbReference type="ARBA" id="ARBA00023180"/>
    </source>
</evidence>
<dbReference type="InterPro" id="IPR027417">
    <property type="entry name" value="P-loop_NTPase"/>
</dbReference>
<name>A0A1I8Q9X9_STOCA</name>
<organism evidence="10 11">
    <name type="scientific">Stomoxys calcitrans</name>
    <name type="common">Stable fly</name>
    <name type="synonym">Conops calcitrans</name>
    <dbReference type="NCBI Taxonomy" id="35570"/>
    <lineage>
        <taxon>Eukaryota</taxon>
        <taxon>Metazoa</taxon>
        <taxon>Ecdysozoa</taxon>
        <taxon>Arthropoda</taxon>
        <taxon>Hexapoda</taxon>
        <taxon>Insecta</taxon>
        <taxon>Pterygota</taxon>
        <taxon>Neoptera</taxon>
        <taxon>Endopterygota</taxon>
        <taxon>Diptera</taxon>
        <taxon>Brachycera</taxon>
        <taxon>Muscomorpha</taxon>
        <taxon>Muscoidea</taxon>
        <taxon>Muscidae</taxon>
        <taxon>Stomoxys</taxon>
    </lineage>
</organism>
<protein>
    <recommendedName>
        <fullName evidence="12">Sulfotransferase domain-containing protein</fullName>
    </recommendedName>
</protein>
<keyword evidence="6" id="KW-1133">Transmembrane helix</keyword>
<keyword evidence="7" id="KW-0333">Golgi apparatus</keyword>
<dbReference type="GO" id="GO:0008146">
    <property type="term" value="F:sulfotransferase activity"/>
    <property type="evidence" value="ECO:0007669"/>
    <property type="project" value="InterPro"/>
</dbReference>
<reference evidence="10" key="1">
    <citation type="submission" date="2020-05" db="UniProtKB">
        <authorList>
            <consortium name="EnsemblMetazoa"/>
        </authorList>
    </citation>
    <scope>IDENTIFICATION</scope>
    <source>
        <strain evidence="10">USDA</strain>
    </source>
</reference>
<dbReference type="Proteomes" id="UP000095300">
    <property type="component" value="Unassembled WGS sequence"/>
</dbReference>
<dbReference type="PANTHER" id="PTHR12129">
    <property type="entry name" value="HEPARAN SULFATE 2-O-SULFOTRANSFERASE"/>
    <property type="match status" value="1"/>
</dbReference>
<evidence type="ECO:0000256" key="7">
    <source>
        <dbReference type="ARBA" id="ARBA00023034"/>
    </source>
</evidence>
<evidence type="ECO:0000256" key="5">
    <source>
        <dbReference type="ARBA" id="ARBA00022968"/>
    </source>
</evidence>
<dbReference type="SUPFAM" id="SSF52540">
    <property type="entry name" value="P-loop containing nucleoside triphosphate hydrolases"/>
    <property type="match status" value="1"/>
</dbReference>
<keyword evidence="3" id="KW-0808">Transferase</keyword>
<dbReference type="VEuPathDB" id="VectorBase:SCAU015240"/>
<keyword evidence="8" id="KW-0472">Membrane</keyword>
<dbReference type="Pfam" id="PF03567">
    <property type="entry name" value="Sulfotransfer_2"/>
    <property type="match status" value="1"/>
</dbReference>
<dbReference type="EnsemblMetazoa" id="SCAU015240-RA">
    <property type="protein sequence ID" value="SCAU015240-PA"/>
    <property type="gene ID" value="SCAU015240"/>
</dbReference>
<evidence type="ECO:0000256" key="6">
    <source>
        <dbReference type="ARBA" id="ARBA00022989"/>
    </source>
</evidence>
<dbReference type="Gene3D" id="3.40.50.300">
    <property type="entry name" value="P-loop containing nucleotide triphosphate hydrolases"/>
    <property type="match status" value="1"/>
</dbReference>
<dbReference type="InterPro" id="IPR007734">
    <property type="entry name" value="Heparan_SO4_2-O-STrfase"/>
</dbReference>
<dbReference type="PANTHER" id="PTHR12129:SF20">
    <property type="entry name" value="HEPARAN SULFATE 2-O-SULFOTRANSFERASE PIPE"/>
    <property type="match status" value="1"/>
</dbReference>
<keyword evidence="4" id="KW-0812">Transmembrane</keyword>
<evidence type="ECO:0000313" key="10">
    <source>
        <dbReference type="EnsemblMetazoa" id="SCAU015240-PA"/>
    </source>
</evidence>
<evidence type="ECO:0000256" key="8">
    <source>
        <dbReference type="ARBA" id="ARBA00023136"/>
    </source>
</evidence>